<evidence type="ECO:0008006" key="4">
    <source>
        <dbReference type="Google" id="ProtNLM"/>
    </source>
</evidence>
<accession>X0VIX9</accession>
<evidence type="ECO:0000259" key="2">
    <source>
        <dbReference type="PROSITE" id="PS50853"/>
    </source>
</evidence>
<dbReference type="Pfam" id="PF00041">
    <property type="entry name" value="fn3"/>
    <property type="match status" value="1"/>
</dbReference>
<dbReference type="CDD" id="cd00063">
    <property type="entry name" value="FN3"/>
    <property type="match status" value="1"/>
</dbReference>
<reference evidence="3" key="1">
    <citation type="journal article" date="2014" name="Front. Microbiol.">
        <title>High frequency of phylogenetically diverse reductive dehalogenase-homologous genes in deep subseafloor sedimentary metagenomes.</title>
        <authorList>
            <person name="Kawai M."/>
            <person name="Futagami T."/>
            <person name="Toyoda A."/>
            <person name="Takaki Y."/>
            <person name="Nishi S."/>
            <person name="Hori S."/>
            <person name="Arai W."/>
            <person name="Tsubouchi T."/>
            <person name="Morono Y."/>
            <person name="Uchiyama I."/>
            <person name="Ito T."/>
            <person name="Fujiyama A."/>
            <person name="Inagaki F."/>
            <person name="Takami H."/>
        </authorList>
    </citation>
    <scope>NUCLEOTIDE SEQUENCE</scope>
    <source>
        <strain evidence="3">Expedition CK06-06</strain>
    </source>
</reference>
<evidence type="ECO:0000313" key="3">
    <source>
        <dbReference type="EMBL" id="GAG18220.1"/>
    </source>
</evidence>
<dbReference type="SUPFAM" id="SSF49299">
    <property type="entry name" value="PKD domain"/>
    <property type="match status" value="1"/>
</dbReference>
<dbReference type="InterPro" id="IPR000601">
    <property type="entry name" value="PKD_dom"/>
</dbReference>
<dbReference type="AlphaFoldDB" id="X0VIX9"/>
<name>X0VIX9_9ZZZZ</name>
<evidence type="ECO:0000259" key="1">
    <source>
        <dbReference type="PROSITE" id="PS50093"/>
    </source>
</evidence>
<dbReference type="InterPro" id="IPR035986">
    <property type="entry name" value="PKD_dom_sf"/>
</dbReference>
<dbReference type="Gene3D" id="2.60.40.10">
    <property type="entry name" value="Immunoglobulins"/>
    <property type="match status" value="2"/>
</dbReference>
<feature type="domain" description="PKD" evidence="1">
    <location>
        <begin position="157"/>
        <end position="232"/>
    </location>
</feature>
<dbReference type="PROSITE" id="PS50093">
    <property type="entry name" value="PKD"/>
    <property type="match status" value="1"/>
</dbReference>
<dbReference type="InterPro" id="IPR003961">
    <property type="entry name" value="FN3_dom"/>
</dbReference>
<gene>
    <name evidence="3" type="ORF">S01H1_52705</name>
</gene>
<dbReference type="EMBL" id="BARS01034083">
    <property type="protein sequence ID" value="GAG18220.1"/>
    <property type="molecule type" value="Genomic_DNA"/>
</dbReference>
<dbReference type="SUPFAM" id="SSF49265">
    <property type="entry name" value="Fibronectin type III"/>
    <property type="match status" value="1"/>
</dbReference>
<dbReference type="PROSITE" id="PS50853">
    <property type="entry name" value="FN3"/>
    <property type="match status" value="1"/>
</dbReference>
<feature type="non-terminal residue" evidence="3">
    <location>
        <position position="259"/>
    </location>
</feature>
<comment type="caution">
    <text evidence="3">The sequence shown here is derived from an EMBL/GenBank/DDBJ whole genome shotgun (WGS) entry which is preliminary data.</text>
</comment>
<dbReference type="InterPro" id="IPR013783">
    <property type="entry name" value="Ig-like_fold"/>
</dbReference>
<sequence length="259" mass="28891">PLWDHKYPSLAVGNDTEVYVAWKDHRGDHNRIWFSKAPDATWPSKITDLDAVDATANSITLNWTAPGDNFDLGTAAEYDIRYSTSDITETNWADATQVEGEIEPNITETHESFEVTGLGNDTLYYFAIKTLDERNNTAPLSKVVSRKTLAEEPNLPPYSPVVIGPQTGSKNTDYNYTAVSTDDDNDTLQYIFDWGDGTNTTTDFLANGTSVTQAHNWSTWGIYTIKVNSSDNKTYSGITEYVVLIDVLYVKNIGYLIDT</sequence>
<dbReference type="InterPro" id="IPR036116">
    <property type="entry name" value="FN3_sf"/>
</dbReference>
<proteinExistence type="predicted"/>
<protein>
    <recommendedName>
        <fullName evidence="4">PKD domain-containing protein</fullName>
    </recommendedName>
</protein>
<feature type="non-terminal residue" evidence="3">
    <location>
        <position position="1"/>
    </location>
</feature>
<dbReference type="SMART" id="SM00060">
    <property type="entry name" value="FN3"/>
    <property type="match status" value="1"/>
</dbReference>
<organism evidence="3">
    <name type="scientific">marine sediment metagenome</name>
    <dbReference type="NCBI Taxonomy" id="412755"/>
    <lineage>
        <taxon>unclassified sequences</taxon>
        <taxon>metagenomes</taxon>
        <taxon>ecological metagenomes</taxon>
    </lineage>
</organism>
<feature type="domain" description="Fibronectin type-III" evidence="2">
    <location>
        <begin position="45"/>
        <end position="151"/>
    </location>
</feature>